<keyword evidence="1" id="KW-0862">Zinc</keyword>
<dbReference type="PROSITE" id="PS50158">
    <property type="entry name" value="ZF_CCHC"/>
    <property type="match status" value="1"/>
</dbReference>
<evidence type="ECO:0000259" key="2">
    <source>
        <dbReference type="PROSITE" id="PS50158"/>
    </source>
</evidence>
<reference evidence="3" key="2">
    <citation type="submission" date="2021-01" db="UniProtKB">
        <authorList>
            <consortium name="EnsemblPlants"/>
        </authorList>
    </citation>
    <scope>IDENTIFICATION</scope>
</reference>
<evidence type="ECO:0000256" key="1">
    <source>
        <dbReference type="PROSITE-ProRule" id="PRU00047"/>
    </source>
</evidence>
<keyword evidence="1" id="KW-0479">Metal-binding</keyword>
<dbReference type="GO" id="GO:0003676">
    <property type="term" value="F:nucleic acid binding"/>
    <property type="evidence" value="ECO:0007669"/>
    <property type="project" value="InterPro"/>
</dbReference>
<name>A0A7N2KPB2_QUELO</name>
<accession>A0A7N2KPB2</accession>
<dbReference type="InterPro" id="IPR025836">
    <property type="entry name" value="Zn_knuckle_CX2CX4HX4C"/>
</dbReference>
<dbReference type="AlphaFoldDB" id="A0A7N2KPB2"/>
<dbReference type="PANTHER" id="PTHR31286">
    <property type="entry name" value="GLYCINE-RICH CELL WALL STRUCTURAL PROTEIN 1.8-LIKE"/>
    <property type="match status" value="1"/>
</dbReference>
<proteinExistence type="predicted"/>
<dbReference type="PANTHER" id="PTHR31286:SF167">
    <property type="entry name" value="OS09G0268800 PROTEIN"/>
    <property type="match status" value="1"/>
</dbReference>
<dbReference type="Proteomes" id="UP000594261">
    <property type="component" value="Chromosome 1"/>
</dbReference>
<dbReference type="EnsemblPlants" id="QL01p029685:mrna">
    <property type="protein sequence ID" value="QL01p029685:mrna"/>
    <property type="gene ID" value="QL01p029685"/>
</dbReference>
<protein>
    <recommendedName>
        <fullName evidence="2">CCHC-type domain-containing protein</fullName>
    </recommendedName>
</protein>
<keyword evidence="4" id="KW-1185">Reference proteome</keyword>
<dbReference type="EMBL" id="LRBV02000001">
    <property type="status" value="NOT_ANNOTATED_CDS"/>
    <property type="molecule type" value="Genomic_DNA"/>
</dbReference>
<dbReference type="InterPro" id="IPR040256">
    <property type="entry name" value="At4g02000-like"/>
</dbReference>
<dbReference type="Gramene" id="QL01p029685:mrna">
    <property type="protein sequence ID" value="QL01p029685:mrna"/>
    <property type="gene ID" value="QL01p029685"/>
</dbReference>
<dbReference type="OMA" id="HILWSIN"/>
<dbReference type="InterPro" id="IPR001878">
    <property type="entry name" value="Znf_CCHC"/>
</dbReference>
<dbReference type="InterPro" id="IPR025558">
    <property type="entry name" value="DUF4283"/>
</dbReference>
<evidence type="ECO:0000313" key="4">
    <source>
        <dbReference type="Proteomes" id="UP000594261"/>
    </source>
</evidence>
<organism evidence="3 4">
    <name type="scientific">Quercus lobata</name>
    <name type="common">Valley oak</name>
    <dbReference type="NCBI Taxonomy" id="97700"/>
    <lineage>
        <taxon>Eukaryota</taxon>
        <taxon>Viridiplantae</taxon>
        <taxon>Streptophyta</taxon>
        <taxon>Embryophyta</taxon>
        <taxon>Tracheophyta</taxon>
        <taxon>Spermatophyta</taxon>
        <taxon>Magnoliopsida</taxon>
        <taxon>eudicotyledons</taxon>
        <taxon>Gunneridae</taxon>
        <taxon>Pentapetalae</taxon>
        <taxon>rosids</taxon>
        <taxon>fabids</taxon>
        <taxon>Fagales</taxon>
        <taxon>Fagaceae</taxon>
        <taxon>Quercus</taxon>
    </lineage>
</organism>
<dbReference type="Pfam" id="PF14392">
    <property type="entry name" value="zf-CCHC_4"/>
    <property type="match status" value="1"/>
</dbReference>
<dbReference type="SUPFAM" id="SSF56219">
    <property type="entry name" value="DNase I-like"/>
    <property type="match status" value="1"/>
</dbReference>
<dbReference type="InterPro" id="IPR036691">
    <property type="entry name" value="Endo/exonu/phosph_ase_sf"/>
</dbReference>
<dbReference type="InParanoid" id="A0A7N2KPB2"/>
<dbReference type="Pfam" id="PF14111">
    <property type="entry name" value="DUF4283"/>
    <property type="match status" value="1"/>
</dbReference>
<dbReference type="GO" id="GO:0008270">
    <property type="term" value="F:zinc ion binding"/>
    <property type="evidence" value="ECO:0007669"/>
    <property type="project" value="UniProtKB-KW"/>
</dbReference>
<sequence>MEEVENLWRKLSLYEEEEVGFEIPKLPGVQNTLLAGKFLTHHSINKEAVYRTFKPLWRTRKPFCMHNMNKNKMVFKFKNEVDLERVLEFEPWTYDKHLVLFQRIDDTTTISSLSFSECSFWVQIHNLPIKSMTLELGMSIGSSISKVVQVANSDENGIIGRSLRVRVSIDVSKPLSRGRKLWDNGVVFDWVYFRYERLLNFCYRCGSLMHEDRDCDVWLGMTDKASLDKKQFGPWIRAEMDYPSRRPWHSDVGSERAEYSQSCKSIPPPVMECTLRRVSGRDGGIPLSETTQPNKAIQVGEPESVLHAKPLFDDSKRYDETLQMIDSKLGLTSDLGAPPKVVSIEGAFNEKLNLLKKSLANKDPGLETSVPTSQCDDSGLQKVNGPSHEVAPLAENKRPPLVDISNSYAVVNLRVDDAWRFTGFYGAPETANREDSWSLLCHLSTQFDLPWVCIGDFNEITRLEEKSGGVLRLEKQMQMFRDCLDFCGFKDIGFTSLPFTWCNNRFDGPLVWVRLDRALASTEWMLKLPSVPLHHLAIFSSDHKPIWLCSDDVHSRCY</sequence>
<feature type="domain" description="CCHC-type" evidence="2">
    <location>
        <begin position="202"/>
        <end position="215"/>
    </location>
</feature>
<reference evidence="3 4" key="1">
    <citation type="journal article" date="2016" name="G3 (Bethesda)">
        <title>First Draft Assembly and Annotation of the Genome of a California Endemic Oak Quercus lobata Nee (Fagaceae).</title>
        <authorList>
            <person name="Sork V.L."/>
            <person name="Fitz-Gibbon S.T."/>
            <person name="Puiu D."/>
            <person name="Crepeau M."/>
            <person name="Gugger P.F."/>
            <person name="Sherman R."/>
            <person name="Stevens K."/>
            <person name="Langley C.H."/>
            <person name="Pellegrini M."/>
            <person name="Salzberg S.L."/>
        </authorList>
    </citation>
    <scope>NUCLEOTIDE SEQUENCE [LARGE SCALE GENOMIC DNA]</scope>
    <source>
        <strain evidence="3 4">cv. SW786</strain>
    </source>
</reference>
<evidence type="ECO:0000313" key="3">
    <source>
        <dbReference type="EnsemblPlants" id="QL01p029685:mrna"/>
    </source>
</evidence>
<keyword evidence="1" id="KW-0863">Zinc-finger</keyword>
<dbReference type="Gene3D" id="3.60.10.10">
    <property type="entry name" value="Endonuclease/exonuclease/phosphatase"/>
    <property type="match status" value="1"/>
</dbReference>